<evidence type="ECO:0000259" key="13">
    <source>
        <dbReference type="Pfam" id="PF20259"/>
    </source>
</evidence>
<keyword evidence="5" id="KW-0808">Transferase</keyword>
<dbReference type="Pfam" id="PF20259">
    <property type="entry name" value="tRNA_Me_trans_M"/>
    <property type="match status" value="1"/>
</dbReference>
<protein>
    <recommendedName>
        <fullName evidence="3">tRNA-5-taurinomethyluridine 2-sulfurtransferase</fullName>
        <ecNumber evidence="3">2.8.1.14</ecNumber>
    </recommendedName>
</protein>
<comment type="catalytic activity">
    <reaction evidence="11">
        <text>5-taurinomethyluridine(34) in tRNA + S-sulfanyl-L-cysteinyl-[protein] + AH2 + ATP = 5-taurinomethyl-2-thiouridine(34) in tRNA + L-cysteinyl-[protein] + A + AMP + diphosphate + H(+)</text>
        <dbReference type="Rhea" id="RHEA:47040"/>
        <dbReference type="Rhea" id="RHEA-COMP:10131"/>
        <dbReference type="Rhea" id="RHEA-COMP:11726"/>
        <dbReference type="Rhea" id="RHEA-COMP:11732"/>
        <dbReference type="Rhea" id="RHEA-COMP:11733"/>
        <dbReference type="ChEBI" id="CHEBI:13193"/>
        <dbReference type="ChEBI" id="CHEBI:15378"/>
        <dbReference type="ChEBI" id="CHEBI:17499"/>
        <dbReference type="ChEBI" id="CHEBI:29950"/>
        <dbReference type="ChEBI" id="CHEBI:30616"/>
        <dbReference type="ChEBI" id="CHEBI:33019"/>
        <dbReference type="ChEBI" id="CHEBI:61963"/>
        <dbReference type="ChEBI" id="CHEBI:87171"/>
        <dbReference type="ChEBI" id="CHEBI:87172"/>
        <dbReference type="ChEBI" id="CHEBI:456215"/>
        <dbReference type="EC" id="2.8.1.14"/>
    </reaction>
</comment>
<dbReference type="GO" id="GO:0005524">
    <property type="term" value="F:ATP binding"/>
    <property type="evidence" value="ECO:0007669"/>
    <property type="project" value="UniProtKB-KW"/>
</dbReference>
<dbReference type="PANTHER" id="PTHR11933">
    <property type="entry name" value="TRNA 5-METHYLAMINOMETHYL-2-THIOURIDYLATE -METHYLTRANSFERASE"/>
    <property type="match status" value="1"/>
</dbReference>
<dbReference type="Pfam" id="PF03054">
    <property type="entry name" value="tRNA_Me_trans"/>
    <property type="match status" value="1"/>
</dbReference>
<dbReference type="CDD" id="cd01998">
    <property type="entry name" value="MnmA_TRMU-like"/>
    <property type="match status" value="1"/>
</dbReference>
<dbReference type="InterPro" id="IPR004506">
    <property type="entry name" value="MnmA-like"/>
</dbReference>
<dbReference type="SUPFAM" id="SSF52402">
    <property type="entry name" value="Adenine nucleotide alpha hydrolases-like"/>
    <property type="match status" value="1"/>
</dbReference>
<dbReference type="NCBIfam" id="NF001138">
    <property type="entry name" value="PRK00143.1"/>
    <property type="match status" value="1"/>
</dbReference>
<dbReference type="AlphaFoldDB" id="A0A061AZX5"/>
<gene>
    <name evidence="14" type="ORF">RHTO0S_07e08086g</name>
</gene>
<evidence type="ECO:0000256" key="2">
    <source>
        <dbReference type="ARBA" id="ARBA00006191"/>
    </source>
</evidence>
<evidence type="ECO:0000256" key="7">
    <source>
        <dbReference type="ARBA" id="ARBA00022741"/>
    </source>
</evidence>
<keyword evidence="8" id="KW-0067">ATP-binding</keyword>
<dbReference type="InterPro" id="IPR014729">
    <property type="entry name" value="Rossmann-like_a/b/a_fold"/>
</dbReference>
<accession>A0A061AZX5</accession>
<dbReference type="InterPro" id="IPR046885">
    <property type="entry name" value="MnmA-like_C"/>
</dbReference>
<dbReference type="FunFam" id="2.30.30.280:FF:000001">
    <property type="entry name" value="tRNA-specific 2-thiouridylase MnmA"/>
    <property type="match status" value="1"/>
</dbReference>
<comment type="function">
    <text evidence="1">Catalyzes the 2-thiolation of uridine at the wobble position (U34) of mitochondrial tRNA(Lys), tRNA(Glu) and tRNA(Gln). Required for the formation of 5-taurinomethyl-2-thiouridine (tm5s2U) of mitochondrial tRNA(Lys), tRNA(Glu), and tRNA(Gln) at the wobble position. ATP is required to activate the C2 atom of the wobble base.</text>
</comment>
<dbReference type="InterPro" id="IPR046884">
    <property type="entry name" value="MnmA-like_central"/>
</dbReference>
<keyword evidence="4" id="KW-0820">tRNA-binding</keyword>
<feature type="domain" description="tRNA-specific 2-thiouridylase MnmA-like C-terminal" evidence="12">
    <location>
        <begin position="394"/>
        <end position="475"/>
    </location>
</feature>
<dbReference type="GO" id="GO:0000049">
    <property type="term" value="F:tRNA binding"/>
    <property type="evidence" value="ECO:0007669"/>
    <property type="project" value="UniProtKB-KW"/>
</dbReference>
<dbReference type="Gene3D" id="2.30.30.280">
    <property type="entry name" value="Adenine nucleotide alpha hydrolases-like domains"/>
    <property type="match status" value="1"/>
</dbReference>
<keyword evidence="6" id="KW-0819">tRNA processing</keyword>
<reference evidence="14" key="1">
    <citation type="journal article" date="2014" name="Genome Announc.">
        <title>Draft genome sequence of Rhodosporidium toruloides CECT1137, an oleaginous yeast of biotechnological interest.</title>
        <authorList>
            <person name="Morin N."/>
            <person name="Calcas X."/>
            <person name="Devillers H."/>
            <person name="Durrens P."/>
            <person name="Sherman D.J."/>
            <person name="Nicaud J.-M."/>
            <person name="Neuveglise C."/>
        </authorList>
    </citation>
    <scope>NUCLEOTIDE SEQUENCE</scope>
    <source>
        <strain evidence="14">CECT1137</strain>
    </source>
</reference>
<dbReference type="Gene3D" id="2.40.30.10">
    <property type="entry name" value="Translation factors"/>
    <property type="match status" value="1"/>
</dbReference>
<dbReference type="GO" id="GO:0002143">
    <property type="term" value="P:tRNA wobble position uridine thiolation"/>
    <property type="evidence" value="ECO:0007669"/>
    <property type="project" value="TreeGrafter"/>
</dbReference>
<evidence type="ECO:0000259" key="12">
    <source>
        <dbReference type="Pfam" id="PF20258"/>
    </source>
</evidence>
<dbReference type="Gene3D" id="3.40.50.620">
    <property type="entry name" value="HUPs"/>
    <property type="match status" value="1"/>
</dbReference>
<keyword evidence="10" id="KW-1015">Disulfide bond</keyword>
<dbReference type="InterPro" id="IPR023382">
    <property type="entry name" value="MnmA-like_central_sf"/>
</dbReference>
<evidence type="ECO:0000313" key="14">
    <source>
        <dbReference type="EMBL" id="CDR43084.1"/>
    </source>
</evidence>
<name>A0A061AZX5_RHOTO</name>
<evidence type="ECO:0000256" key="4">
    <source>
        <dbReference type="ARBA" id="ARBA00022555"/>
    </source>
</evidence>
<dbReference type="EC" id="2.8.1.14" evidence="3"/>
<evidence type="ECO:0000256" key="8">
    <source>
        <dbReference type="ARBA" id="ARBA00022840"/>
    </source>
</evidence>
<feature type="domain" description="tRNA-specific 2-thiouridylase MnmA-like central" evidence="13">
    <location>
        <begin position="322"/>
        <end position="382"/>
    </location>
</feature>
<keyword evidence="7" id="KW-0547">Nucleotide-binding</keyword>
<dbReference type="OrthoDB" id="3685at2759"/>
<comment type="similarity">
    <text evidence="2">Belongs to the MnmA/TRMU family.</text>
</comment>
<evidence type="ECO:0000256" key="9">
    <source>
        <dbReference type="ARBA" id="ARBA00022884"/>
    </source>
</evidence>
<evidence type="ECO:0000256" key="1">
    <source>
        <dbReference type="ARBA" id="ARBA00003986"/>
    </source>
</evidence>
<organism evidence="14">
    <name type="scientific">Rhodotorula toruloides</name>
    <name type="common">Yeast</name>
    <name type="synonym">Rhodosporidium toruloides</name>
    <dbReference type="NCBI Taxonomy" id="5286"/>
    <lineage>
        <taxon>Eukaryota</taxon>
        <taxon>Fungi</taxon>
        <taxon>Dikarya</taxon>
        <taxon>Basidiomycota</taxon>
        <taxon>Pucciniomycotina</taxon>
        <taxon>Microbotryomycetes</taxon>
        <taxon>Sporidiobolales</taxon>
        <taxon>Sporidiobolaceae</taxon>
        <taxon>Rhodotorula</taxon>
    </lineage>
</organism>
<dbReference type="NCBIfam" id="TIGR00420">
    <property type="entry name" value="trmU"/>
    <property type="match status" value="1"/>
</dbReference>
<evidence type="ECO:0000256" key="11">
    <source>
        <dbReference type="ARBA" id="ARBA00049564"/>
    </source>
</evidence>
<evidence type="ECO:0000256" key="10">
    <source>
        <dbReference type="ARBA" id="ARBA00023157"/>
    </source>
</evidence>
<sequence>MVDERPRPTLWRRFPRSDTSVLLSLGVLLCFGRRCQKLETLGTLDRRTMLACSVARLGGRSSLGAVKTGARRTRQRGTTIDVARWFTTSVRLQQDSNSETATWRPPPAGTKVFACMSGGVDSSVAARLLLEQGYDVEPVFMRNWDTLDEQSGSGGCEWERDWEDVRTICRENLGALKPRLVDLSREYWSHVFEPALEGWAAGVTPNPDVTCNQHIKFRVLPERLLAEDPSAWIATGHWARLGPSPFDPSQPALFRSSNTGKDQSHYLSTSPIAALRRTLFPLGAYSSKDDVRDLAREWGMHTGEKKDSMGICFVGVRKGFSGFLDSYLPPSPGNILDVTGKVVGRHNGLWRYTVGERARIGGQSEAMFIASKDAESNTITIVPKSHPMLRCVSLLSNDFRWISPSHPPPEVGPPQGFECEAQTRSLPFGALAKCTVRRWGKRSLDIDLHEPLVGVSPGQTVALYKGDWCLGGGTIQSTLTLADRPEVGIAEVAENRPLRSKAVAI</sequence>
<dbReference type="Pfam" id="PF20258">
    <property type="entry name" value="tRNA_Me_trans_C"/>
    <property type="match status" value="1"/>
</dbReference>
<dbReference type="GO" id="GO:0005739">
    <property type="term" value="C:mitochondrion"/>
    <property type="evidence" value="ECO:0007669"/>
    <property type="project" value="TreeGrafter"/>
</dbReference>
<dbReference type="EMBL" id="LK052942">
    <property type="protein sequence ID" value="CDR43084.1"/>
    <property type="molecule type" value="Genomic_DNA"/>
</dbReference>
<keyword evidence="9" id="KW-0694">RNA-binding</keyword>
<evidence type="ECO:0000256" key="5">
    <source>
        <dbReference type="ARBA" id="ARBA00022679"/>
    </source>
</evidence>
<evidence type="ECO:0000256" key="3">
    <source>
        <dbReference type="ARBA" id="ARBA00011953"/>
    </source>
</evidence>
<dbReference type="GO" id="GO:0016783">
    <property type="term" value="F:sulfurtransferase activity"/>
    <property type="evidence" value="ECO:0007669"/>
    <property type="project" value="InterPro"/>
</dbReference>
<proteinExistence type="inferred from homology"/>
<dbReference type="PANTHER" id="PTHR11933:SF5">
    <property type="entry name" value="MITOCHONDRIAL TRNA-SPECIFIC 2-THIOURIDYLASE 1"/>
    <property type="match status" value="1"/>
</dbReference>
<evidence type="ECO:0000256" key="6">
    <source>
        <dbReference type="ARBA" id="ARBA00022694"/>
    </source>
</evidence>